<evidence type="ECO:0000313" key="2">
    <source>
        <dbReference type="Proteomes" id="UP000308600"/>
    </source>
</evidence>
<gene>
    <name evidence="1" type="ORF">BDN72DRAFT_780127</name>
</gene>
<sequence>DFMQEWVPRRETYMEKIISLDGPPPSGVVCWQCSGMDGDPYRCLDCVGQPIYCTEHMRSSHGALPLHRIEKWVSEEGYFAPAWLGEIGVKIFLGHQGAPCDHGHPEEGTDISDEEEDDLEAPGAEVVLEDRVTTERSMMKRAEKRKNFTWIVDTSGISQMELVYCSCRNLDRDLQCLELKLWPASFIRIKTVFTFRVLEDFRLDNLESRTSAYHYFAKLRRRTNPNFPHTVPDRYRELLRVSRQWRNVMLLRERGFGHTKTEPKEGELAIFCPACPQPGINLPENWDRTDPKFTRQLAVDGNFVAYHIANAGAGDNVWLMDGQLFMAKREEYLAHLQTTPVEDPRSTCHNHRAQLDKNMKTGNRDVTGIGAVACARHGCFCPGSVVDFQKGERQANIDYALAQAFTFAFIVGILRLLLIYDIACQYYPNLSARWSTKRDLYWPEGLTVEPAIGLLHVHGHLDKCMAKYSASYVQGMGRTDGEIVESLWSTLNDTSRSTQTASLPHRAEVLGDHIWDSNWKKHLTIGPC</sequence>
<keyword evidence="2" id="KW-1185">Reference proteome</keyword>
<protein>
    <submittedName>
        <fullName evidence="1">Uncharacterized protein</fullName>
    </submittedName>
</protein>
<organism evidence="1 2">
    <name type="scientific">Pluteus cervinus</name>
    <dbReference type="NCBI Taxonomy" id="181527"/>
    <lineage>
        <taxon>Eukaryota</taxon>
        <taxon>Fungi</taxon>
        <taxon>Dikarya</taxon>
        <taxon>Basidiomycota</taxon>
        <taxon>Agaricomycotina</taxon>
        <taxon>Agaricomycetes</taxon>
        <taxon>Agaricomycetidae</taxon>
        <taxon>Agaricales</taxon>
        <taxon>Pluteineae</taxon>
        <taxon>Pluteaceae</taxon>
        <taxon>Pluteus</taxon>
    </lineage>
</organism>
<feature type="non-terminal residue" evidence="1">
    <location>
        <position position="1"/>
    </location>
</feature>
<name>A0ACD3A3L9_9AGAR</name>
<dbReference type="EMBL" id="ML208872">
    <property type="protein sequence ID" value="TFK59884.1"/>
    <property type="molecule type" value="Genomic_DNA"/>
</dbReference>
<evidence type="ECO:0000313" key="1">
    <source>
        <dbReference type="EMBL" id="TFK59884.1"/>
    </source>
</evidence>
<accession>A0ACD3A3L9</accession>
<proteinExistence type="predicted"/>
<reference evidence="1 2" key="1">
    <citation type="journal article" date="2019" name="Nat. Ecol. Evol.">
        <title>Megaphylogeny resolves global patterns of mushroom evolution.</title>
        <authorList>
            <person name="Varga T."/>
            <person name="Krizsan K."/>
            <person name="Foldi C."/>
            <person name="Dima B."/>
            <person name="Sanchez-Garcia M."/>
            <person name="Sanchez-Ramirez S."/>
            <person name="Szollosi G.J."/>
            <person name="Szarkandi J.G."/>
            <person name="Papp V."/>
            <person name="Albert L."/>
            <person name="Andreopoulos W."/>
            <person name="Angelini C."/>
            <person name="Antonin V."/>
            <person name="Barry K.W."/>
            <person name="Bougher N.L."/>
            <person name="Buchanan P."/>
            <person name="Buyck B."/>
            <person name="Bense V."/>
            <person name="Catcheside P."/>
            <person name="Chovatia M."/>
            <person name="Cooper J."/>
            <person name="Damon W."/>
            <person name="Desjardin D."/>
            <person name="Finy P."/>
            <person name="Geml J."/>
            <person name="Haridas S."/>
            <person name="Hughes K."/>
            <person name="Justo A."/>
            <person name="Karasinski D."/>
            <person name="Kautmanova I."/>
            <person name="Kiss B."/>
            <person name="Kocsube S."/>
            <person name="Kotiranta H."/>
            <person name="LaButti K.M."/>
            <person name="Lechner B.E."/>
            <person name="Liimatainen K."/>
            <person name="Lipzen A."/>
            <person name="Lukacs Z."/>
            <person name="Mihaltcheva S."/>
            <person name="Morgado L.N."/>
            <person name="Niskanen T."/>
            <person name="Noordeloos M.E."/>
            <person name="Ohm R.A."/>
            <person name="Ortiz-Santana B."/>
            <person name="Ovrebo C."/>
            <person name="Racz N."/>
            <person name="Riley R."/>
            <person name="Savchenko A."/>
            <person name="Shiryaev A."/>
            <person name="Soop K."/>
            <person name="Spirin V."/>
            <person name="Szebenyi C."/>
            <person name="Tomsovsky M."/>
            <person name="Tulloss R.E."/>
            <person name="Uehling J."/>
            <person name="Grigoriev I.V."/>
            <person name="Vagvolgyi C."/>
            <person name="Papp T."/>
            <person name="Martin F.M."/>
            <person name="Miettinen O."/>
            <person name="Hibbett D.S."/>
            <person name="Nagy L.G."/>
        </authorList>
    </citation>
    <scope>NUCLEOTIDE SEQUENCE [LARGE SCALE GENOMIC DNA]</scope>
    <source>
        <strain evidence="1 2">NL-1719</strain>
    </source>
</reference>
<dbReference type="Proteomes" id="UP000308600">
    <property type="component" value="Unassembled WGS sequence"/>
</dbReference>